<dbReference type="InterPro" id="IPR045584">
    <property type="entry name" value="Pilin-like"/>
</dbReference>
<dbReference type="Gene3D" id="3.30.700.10">
    <property type="entry name" value="Glycoprotein, Type 4 Pilin"/>
    <property type="match status" value="1"/>
</dbReference>
<evidence type="ECO:0000259" key="2">
    <source>
        <dbReference type="Pfam" id="PF07596"/>
    </source>
</evidence>
<sequence length="76" mass="8880">MRQETNSKEFTLIELLVVIAFLIVLLLPTIQQAIETTRKHSCRTNLEQIGLTFYNYLETYKVFPPGYIQTSQSNRN</sequence>
<evidence type="ECO:0000313" key="3">
    <source>
        <dbReference type="EMBL" id="QDU10046.1"/>
    </source>
</evidence>
<keyword evidence="1" id="KW-0472">Membrane</keyword>
<feature type="domain" description="DUF1559" evidence="2">
    <location>
        <begin position="31"/>
        <end position="73"/>
    </location>
</feature>
<protein>
    <recommendedName>
        <fullName evidence="2">DUF1559 domain-containing protein</fullName>
    </recommendedName>
</protein>
<accession>A0A517WXR3</accession>
<reference evidence="3 4" key="1">
    <citation type="submission" date="2019-03" db="EMBL/GenBank/DDBJ databases">
        <title>Deep-cultivation of Planctomycetes and their phenomic and genomic characterization uncovers novel biology.</title>
        <authorList>
            <person name="Wiegand S."/>
            <person name="Jogler M."/>
            <person name="Boedeker C."/>
            <person name="Pinto D."/>
            <person name="Vollmers J."/>
            <person name="Rivas-Marin E."/>
            <person name="Kohn T."/>
            <person name="Peeters S.H."/>
            <person name="Heuer A."/>
            <person name="Rast P."/>
            <person name="Oberbeckmann S."/>
            <person name="Bunk B."/>
            <person name="Jeske O."/>
            <person name="Meyerdierks A."/>
            <person name="Storesund J.E."/>
            <person name="Kallscheuer N."/>
            <person name="Luecker S."/>
            <person name="Lage O.M."/>
            <person name="Pohl T."/>
            <person name="Merkel B.J."/>
            <person name="Hornburger P."/>
            <person name="Mueller R.-W."/>
            <person name="Bruemmer F."/>
            <person name="Labrenz M."/>
            <person name="Spormann A.M."/>
            <person name="Op den Camp H."/>
            <person name="Overmann J."/>
            <person name="Amann R."/>
            <person name="Jetten M.S.M."/>
            <person name="Mascher T."/>
            <person name="Medema M.H."/>
            <person name="Devos D.P."/>
            <person name="Kaster A.-K."/>
            <person name="Ovreas L."/>
            <person name="Rohde M."/>
            <person name="Galperin M.Y."/>
            <person name="Jogler C."/>
        </authorList>
    </citation>
    <scope>NUCLEOTIDE SEQUENCE [LARGE SCALE GENOMIC DNA]</scope>
    <source>
        <strain evidence="3 4">V202</strain>
    </source>
</reference>
<name>A0A517WXR3_9PLAN</name>
<organism evidence="3 4">
    <name type="scientific">Gimesia aquarii</name>
    <dbReference type="NCBI Taxonomy" id="2527964"/>
    <lineage>
        <taxon>Bacteria</taxon>
        <taxon>Pseudomonadati</taxon>
        <taxon>Planctomycetota</taxon>
        <taxon>Planctomycetia</taxon>
        <taxon>Planctomycetales</taxon>
        <taxon>Planctomycetaceae</taxon>
        <taxon>Gimesia</taxon>
    </lineage>
</organism>
<dbReference type="EMBL" id="CP037422">
    <property type="protein sequence ID" value="QDU10046.1"/>
    <property type="molecule type" value="Genomic_DNA"/>
</dbReference>
<dbReference type="AlphaFoldDB" id="A0A517WXR3"/>
<dbReference type="Pfam" id="PF07596">
    <property type="entry name" value="SBP_bac_10"/>
    <property type="match status" value="1"/>
</dbReference>
<proteinExistence type="predicted"/>
<dbReference type="Proteomes" id="UP000318384">
    <property type="component" value="Chromosome"/>
</dbReference>
<gene>
    <name evidence="3" type="ORF">V202x_34430</name>
</gene>
<dbReference type="InterPro" id="IPR011453">
    <property type="entry name" value="DUF1559"/>
</dbReference>
<keyword evidence="4" id="KW-1185">Reference proteome</keyword>
<dbReference type="SUPFAM" id="SSF54523">
    <property type="entry name" value="Pili subunits"/>
    <property type="match status" value="1"/>
</dbReference>
<evidence type="ECO:0000313" key="4">
    <source>
        <dbReference type="Proteomes" id="UP000318384"/>
    </source>
</evidence>
<keyword evidence="1" id="KW-1133">Transmembrane helix</keyword>
<dbReference type="PANTHER" id="PTHR30093:SF2">
    <property type="entry name" value="TYPE II SECRETION SYSTEM PROTEIN H"/>
    <property type="match status" value="1"/>
</dbReference>
<evidence type="ECO:0000256" key="1">
    <source>
        <dbReference type="SAM" id="Phobius"/>
    </source>
</evidence>
<dbReference type="PANTHER" id="PTHR30093">
    <property type="entry name" value="GENERAL SECRETION PATHWAY PROTEIN G"/>
    <property type="match status" value="1"/>
</dbReference>
<feature type="transmembrane region" description="Helical" evidence="1">
    <location>
        <begin position="12"/>
        <end position="30"/>
    </location>
</feature>
<keyword evidence="1" id="KW-0812">Transmembrane</keyword>